<dbReference type="RefSeq" id="WP_119815272.1">
    <property type="nucleotide sequence ID" value="NZ_CP025066.1"/>
</dbReference>
<reference evidence="3" key="1">
    <citation type="submission" date="2017-11" db="EMBL/GenBank/DDBJ databases">
        <title>Phenotypic and genomic properties of facultatively anaerobic sulfur-reducing natronoarchaea from hypersaline soda lakes.</title>
        <authorList>
            <person name="Sorokin D.Y."/>
            <person name="Kublanov I.V."/>
            <person name="Roman P."/>
            <person name="Sinninghe Damste J.S."/>
            <person name="Golyshin P.N."/>
            <person name="Rojo D."/>
            <person name="Ciordia S."/>
            <person name="Mena M.D.C."/>
            <person name="Ferrer M."/>
            <person name="Messina E."/>
            <person name="Smedile F."/>
            <person name="La Spada G."/>
            <person name="La Cono V."/>
            <person name="Yakimov M.M."/>
        </authorList>
    </citation>
    <scope>NUCLEOTIDE SEQUENCE [LARGE SCALE GENOMIC DNA]</scope>
    <source>
        <strain evidence="3">AArc-Sl</strain>
    </source>
</reference>
<sequence>MSDGDDSTDVPRVDIERELERADQMLSDAETAVDIGISKATVVNRLYYACFHAAQAALYARGQNPQSHGQVQTLLGKS</sequence>
<dbReference type="InterPro" id="IPR007842">
    <property type="entry name" value="HEPN_dom"/>
</dbReference>
<evidence type="ECO:0000313" key="3">
    <source>
        <dbReference type="Proteomes" id="UP000263012"/>
    </source>
</evidence>
<proteinExistence type="predicted"/>
<evidence type="ECO:0000259" key="1">
    <source>
        <dbReference type="Pfam" id="PF05168"/>
    </source>
</evidence>
<keyword evidence="3" id="KW-1185">Reference proteome</keyword>
<feature type="domain" description="HEPN" evidence="1">
    <location>
        <begin position="16"/>
        <end position="76"/>
    </location>
</feature>
<accession>A0A343TH38</accession>
<dbReference type="Gene3D" id="1.20.120.330">
    <property type="entry name" value="Nucleotidyltransferases domain 2"/>
    <property type="match status" value="1"/>
</dbReference>
<dbReference type="Pfam" id="PF05168">
    <property type="entry name" value="HEPN"/>
    <property type="match status" value="1"/>
</dbReference>
<organism evidence="2 3">
    <name type="scientific">Halalkaliarchaeum desulfuricum</name>
    <dbReference type="NCBI Taxonomy" id="2055893"/>
    <lineage>
        <taxon>Archaea</taxon>
        <taxon>Methanobacteriati</taxon>
        <taxon>Methanobacteriota</taxon>
        <taxon>Stenosarchaea group</taxon>
        <taxon>Halobacteria</taxon>
        <taxon>Halobacteriales</taxon>
        <taxon>Haloferacaceae</taxon>
        <taxon>Halalkaliarchaeum</taxon>
    </lineage>
</organism>
<gene>
    <name evidence="2" type="ORF">AArcSl_0764</name>
</gene>
<dbReference type="OrthoDB" id="263873at2157"/>
<protein>
    <recommendedName>
        <fullName evidence="1">HEPN domain-containing protein</fullName>
    </recommendedName>
</protein>
<dbReference type="AlphaFoldDB" id="A0A343TH38"/>
<name>A0A343TH38_9EURY</name>
<dbReference type="EMBL" id="CP025066">
    <property type="protein sequence ID" value="AUX08410.1"/>
    <property type="molecule type" value="Genomic_DNA"/>
</dbReference>
<dbReference type="GeneID" id="37877107"/>
<dbReference type="KEGG" id="hdf:AArcSl_0764"/>
<dbReference type="Proteomes" id="UP000263012">
    <property type="component" value="Chromosome"/>
</dbReference>
<evidence type="ECO:0000313" key="2">
    <source>
        <dbReference type="EMBL" id="AUX08410.1"/>
    </source>
</evidence>